<dbReference type="CDD" id="cd03057">
    <property type="entry name" value="GST_N_Beta"/>
    <property type="match status" value="1"/>
</dbReference>
<dbReference type="InterPro" id="IPR004046">
    <property type="entry name" value="GST_C"/>
</dbReference>
<dbReference type="EMBL" id="LHQM01000007">
    <property type="protein sequence ID" value="KPJ22921.1"/>
    <property type="molecule type" value="Genomic_DNA"/>
</dbReference>
<dbReference type="InterPro" id="IPR036249">
    <property type="entry name" value="Thioredoxin-like_sf"/>
</dbReference>
<dbReference type="InterPro" id="IPR040079">
    <property type="entry name" value="Glutathione_S-Trfase"/>
</dbReference>
<dbReference type="PANTHER" id="PTHR44051">
    <property type="entry name" value="GLUTATHIONE S-TRANSFERASE-RELATED"/>
    <property type="match status" value="1"/>
</dbReference>
<dbReference type="STRING" id="119224.AKK44_01970"/>
<dbReference type="Pfam" id="PF02798">
    <property type="entry name" value="GST_N"/>
    <property type="match status" value="1"/>
</dbReference>
<gene>
    <name evidence="3" type="ORF">AKK44_01970</name>
</gene>
<evidence type="ECO:0000259" key="1">
    <source>
        <dbReference type="PROSITE" id="PS50404"/>
    </source>
</evidence>
<dbReference type="CDD" id="cd03188">
    <property type="entry name" value="GST_C_Beta"/>
    <property type="match status" value="1"/>
</dbReference>
<dbReference type="PROSITE" id="PS50405">
    <property type="entry name" value="GST_CTER"/>
    <property type="match status" value="1"/>
</dbReference>
<dbReference type="PANTHER" id="PTHR44051:SF8">
    <property type="entry name" value="GLUTATHIONE S-TRANSFERASE GSTA"/>
    <property type="match status" value="1"/>
</dbReference>
<dbReference type="InterPro" id="IPR010987">
    <property type="entry name" value="Glutathione-S-Trfase_C-like"/>
</dbReference>
<reference evidence="3 4" key="1">
    <citation type="submission" date="2015-08" db="EMBL/GenBank/DDBJ databases">
        <title>Genome sequence of Streptococcus phocae subsp. phocae ATCC 51973T isolated from liver specimen obtained from seal.</title>
        <authorList>
            <person name="Avendano-Herrera R."/>
        </authorList>
    </citation>
    <scope>NUCLEOTIDE SEQUENCE [LARGE SCALE GENOMIC DNA]</scope>
    <source>
        <strain evidence="3 4">ATCC 51973</strain>
    </source>
</reference>
<feature type="domain" description="GST C-terminal" evidence="2">
    <location>
        <begin position="81"/>
        <end position="202"/>
    </location>
</feature>
<dbReference type="RefSeq" id="WP_054278282.1">
    <property type="nucleotide sequence ID" value="NZ_LHQM01000007.1"/>
</dbReference>
<feature type="domain" description="GST N-terminal" evidence="1">
    <location>
        <begin position="1"/>
        <end position="75"/>
    </location>
</feature>
<dbReference type="AlphaFoldDB" id="A0A0P6SF33"/>
<dbReference type="PATRIC" id="fig|119224.3.peg.1587"/>
<dbReference type="Gene3D" id="1.20.1050.10">
    <property type="match status" value="1"/>
</dbReference>
<organism evidence="3 4">
    <name type="scientific">Streptococcus phocae</name>
    <dbReference type="NCBI Taxonomy" id="119224"/>
    <lineage>
        <taxon>Bacteria</taxon>
        <taxon>Bacillati</taxon>
        <taxon>Bacillota</taxon>
        <taxon>Bacilli</taxon>
        <taxon>Lactobacillales</taxon>
        <taxon>Streptococcaceae</taxon>
        <taxon>Streptococcus</taxon>
    </lineage>
</organism>
<dbReference type="InterPro" id="IPR036282">
    <property type="entry name" value="Glutathione-S-Trfase_C_sf"/>
</dbReference>
<dbReference type="GO" id="GO:0016740">
    <property type="term" value="F:transferase activity"/>
    <property type="evidence" value="ECO:0007669"/>
    <property type="project" value="UniProtKB-KW"/>
</dbReference>
<dbReference type="SUPFAM" id="SSF52833">
    <property type="entry name" value="Thioredoxin-like"/>
    <property type="match status" value="1"/>
</dbReference>
<evidence type="ECO:0000313" key="4">
    <source>
        <dbReference type="Proteomes" id="UP000049578"/>
    </source>
</evidence>
<protein>
    <submittedName>
        <fullName evidence="3">Glutathione S-transferase</fullName>
    </submittedName>
</protein>
<dbReference type="Pfam" id="PF14497">
    <property type="entry name" value="GST_C_3"/>
    <property type="match status" value="1"/>
</dbReference>
<sequence length="202" mass="22873">MKLFYAPGTCALACWISLEWAGADYSVEKVKLGSPDYLKINPLGMVPAVQLETNEILTQAGAILQHIARQYPEKDLAGDSDALSEFRFNEIMDFLSADFHPAFWPMFSPNRYTTSKDPDNIEQTLQSSYILIDKVMTYLDGLIGDTNHVYKNKRTVADAYAYVMALWAKKTPKSYDQYPNISRFMAEMEKDSAVQKVLKASK</sequence>
<keyword evidence="3" id="KW-0808">Transferase</keyword>
<dbReference type="SFLD" id="SFLDG01150">
    <property type="entry name" value="Main.1:_Beta-like"/>
    <property type="match status" value="1"/>
</dbReference>
<dbReference type="Gene3D" id="3.40.30.10">
    <property type="entry name" value="Glutaredoxin"/>
    <property type="match status" value="1"/>
</dbReference>
<evidence type="ECO:0000313" key="3">
    <source>
        <dbReference type="EMBL" id="KPJ22921.1"/>
    </source>
</evidence>
<proteinExistence type="predicted"/>
<dbReference type="SUPFAM" id="SSF47616">
    <property type="entry name" value="GST C-terminal domain-like"/>
    <property type="match status" value="1"/>
</dbReference>
<accession>A0A0P6SF33</accession>
<dbReference type="SFLD" id="SFLDS00019">
    <property type="entry name" value="Glutathione_Transferase_(cytos"/>
    <property type="match status" value="1"/>
</dbReference>
<name>A0A0P6SF33_9STRE</name>
<dbReference type="SFLD" id="SFLDG00358">
    <property type="entry name" value="Main_(cytGST)"/>
    <property type="match status" value="1"/>
</dbReference>
<comment type="caution">
    <text evidence="3">The sequence shown here is derived from an EMBL/GenBank/DDBJ whole genome shotgun (WGS) entry which is preliminary data.</text>
</comment>
<dbReference type="InterPro" id="IPR004045">
    <property type="entry name" value="Glutathione_S-Trfase_N"/>
</dbReference>
<dbReference type="PROSITE" id="PS50404">
    <property type="entry name" value="GST_NTER"/>
    <property type="match status" value="1"/>
</dbReference>
<keyword evidence="4" id="KW-1185">Reference proteome</keyword>
<evidence type="ECO:0000259" key="2">
    <source>
        <dbReference type="PROSITE" id="PS50405"/>
    </source>
</evidence>
<dbReference type="Proteomes" id="UP000049578">
    <property type="component" value="Unassembled WGS sequence"/>
</dbReference>